<evidence type="ECO:0000259" key="1">
    <source>
        <dbReference type="PROSITE" id="PS51094"/>
    </source>
</evidence>
<dbReference type="AlphaFoldDB" id="A0A3N0HXN4"/>
<dbReference type="InterPro" id="IPR051541">
    <property type="entry name" value="PTS_SugarTrans_NitroReg"/>
</dbReference>
<dbReference type="SUPFAM" id="SSF55804">
    <property type="entry name" value="Phoshotransferase/anion transport protein"/>
    <property type="match status" value="1"/>
</dbReference>
<sequence>MESSIDLSKVFVKDAVVLDHEPFLNKDAMFDFMVDRFVQAGIVTDKQQYLDALQYREGLGSTYMGNFIALPHGKCDAVIQPGIGFCRCISPFQYESCGESGEVKYIFMLAIAGTQTGDEYMRVLAALAGLLAHYEFIDLVSKAKSYDEILEIIKEFKK</sequence>
<feature type="domain" description="PTS EIIA type-2" evidence="1">
    <location>
        <begin position="9"/>
        <end position="156"/>
    </location>
</feature>
<comment type="caution">
    <text evidence="2">The sequence shown here is derived from an EMBL/GenBank/DDBJ whole genome shotgun (WGS) entry which is preliminary data.</text>
</comment>
<dbReference type="Pfam" id="PF00359">
    <property type="entry name" value="PTS_EIIA_2"/>
    <property type="match status" value="1"/>
</dbReference>
<dbReference type="RefSeq" id="WP_128521116.1">
    <property type="nucleotide sequence ID" value="NZ_RJQC01000004.1"/>
</dbReference>
<accession>A0A3N0HXN4</accession>
<dbReference type="PANTHER" id="PTHR47738:SF2">
    <property type="entry name" value="PTS SYSTEM FRUCTOSE-LIKE EIIA COMPONENT"/>
    <property type="match status" value="1"/>
</dbReference>
<dbReference type="Gene3D" id="3.40.930.10">
    <property type="entry name" value="Mannitol-specific EII, Chain A"/>
    <property type="match status" value="1"/>
</dbReference>
<dbReference type="Proteomes" id="UP000276568">
    <property type="component" value="Unassembled WGS sequence"/>
</dbReference>
<dbReference type="PROSITE" id="PS00372">
    <property type="entry name" value="PTS_EIIA_TYPE_2_HIS"/>
    <property type="match status" value="1"/>
</dbReference>
<gene>
    <name evidence="2" type="ORF">EDX97_10615</name>
</gene>
<dbReference type="PANTHER" id="PTHR47738">
    <property type="entry name" value="PTS SYSTEM FRUCTOSE-LIKE EIIA COMPONENT-RELATED"/>
    <property type="match status" value="1"/>
</dbReference>
<proteinExistence type="predicted"/>
<name>A0A3N0HXN4_9FIRM</name>
<keyword evidence="2" id="KW-0813">Transport</keyword>
<keyword evidence="2" id="KW-0762">Sugar transport</keyword>
<dbReference type="EMBL" id="RJQC01000004">
    <property type="protein sequence ID" value="RNM29428.1"/>
    <property type="molecule type" value="Genomic_DNA"/>
</dbReference>
<evidence type="ECO:0000313" key="2">
    <source>
        <dbReference type="EMBL" id="RNM29428.1"/>
    </source>
</evidence>
<dbReference type="CDD" id="cd00211">
    <property type="entry name" value="PTS_IIA_fru"/>
    <property type="match status" value="1"/>
</dbReference>
<organism evidence="2 3">
    <name type="scientific">Absicoccus porci</name>
    <dbReference type="NCBI Taxonomy" id="2486576"/>
    <lineage>
        <taxon>Bacteria</taxon>
        <taxon>Bacillati</taxon>
        <taxon>Bacillota</taxon>
        <taxon>Erysipelotrichia</taxon>
        <taxon>Erysipelotrichales</taxon>
        <taxon>Erysipelotrichaceae</taxon>
        <taxon>Absicoccus</taxon>
    </lineage>
</organism>
<keyword evidence="3" id="KW-1185">Reference proteome</keyword>
<protein>
    <submittedName>
        <fullName evidence="2">PTS sugar transporter subunit IIA</fullName>
    </submittedName>
</protein>
<reference evidence="2 3" key="1">
    <citation type="submission" date="2018-11" db="EMBL/GenBank/DDBJ databases">
        <title>Clostridium sp. nov., a member of the family Erysipelotrichaceae isolated from pig faeces.</title>
        <authorList>
            <person name="Chang Y.-H."/>
        </authorList>
    </citation>
    <scope>NUCLEOTIDE SEQUENCE [LARGE SCALE GENOMIC DNA]</scope>
    <source>
        <strain evidence="2 3">YH-panp20</strain>
    </source>
</reference>
<evidence type="ECO:0000313" key="3">
    <source>
        <dbReference type="Proteomes" id="UP000276568"/>
    </source>
</evidence>
<dbReference type="InterPro" id="IPR002178">
    <property type="entry name" value="PTS_EIIA_type-2_dom"/>
</dbReference>
<dbReference type="OrthoDB" id="95460at2"/>
<dbReference type="InterPro" id="IPR016152">
    <property type="entry name" value="PTrfase/Anion_transptr"/>
</dbReference>
<dbReference type="PROSITE" id="PS51094">
    <property type="entry name" value="PTS_EIIA_TYPE_2"/>
    <property type="match status" value="1"/>
</dbReference>